<feature type="region of interest" description="Disordered" evidence="8">
    <location>
        <begin position="553"/>
        <end position="596"/>
    </location>
</feature>
<keyword evidence="14" id="KW-1185">Reference proteome</keyword>
<comment type="caution">
    <text evidence="13">The sequence shown here is derived from an EMBL/GenBank/DDBJ whole genome shotgun (WGS) entry which is preliminary data.</text>
</comment>
<dbReference type="CDD" id="cd09597">
    <property type="entry name" value="M4_TLP"/>
    <property type="match status" value="1"/>
</dbReference>
<evidence type="ECO:0000256" key="6">
    <source>
        <dbReference type="ARBA" id="ARBA00022833"/>
    </source>
</evidence>
<feature type="signal peptide" evidence="9">
    <location>
        <begin position="1"/>
        <end position="24"/>
    </location>
</feature>
<feature type="domain" description="Peptidase M4 C-terminal" evidence="11">
    <location>
        <begin position="378"/>
        <end position="550"/>
    </location>
</feature>
<dbReference type="Pfam" id="PF01447">
    <property type="entry name" value="Peptidase_M4"/>
    <property type="match status" value="1"/>
</dbReference>
<dbReference type="InterPro" id="IPR050728">
    <property type="entry name" value="Zinc_Metalloprotease_M4"/>
</dbReference>
<evidence type="ECO:0000259" key="10">
    <source>
        <dbReference type="Pfam" id="PF01447"/>
    </source>
</evidence>
<feature type="compositionally biased region" description="Polar residues" evidence="8">
    <location>
        <begin position="580"/>
        <end position="596"/>
    </location>
</feature>
<dbReference type="Gene3D" id="3.10.450.490">
    <property type="match status" value="1"/>
</dbReference>
<keyword evidence="3" id="KW-0479">Metal-binding</keyword>
<dbReference type="Gene3D" id="2.60.120.260">
    <property type="entry name" value="Galactose-binding domain-like"/>
    <property type="match status" value="1"/>
</dbReference>
<gene>
    <name evidence="13" type="ORF">Shyd_69370</name>
</gene>
<dbReference type="Gene3D" id="3.10.450.40">
    <property type="match status" value="1"/>
</dbReference>
<dbReference type="InterPro" id="IPR027268">
    <property type="entry name" value="Peptidase_M4/M1_CTD_sf"/>
</dbReference>
<dbReference type="Pfam" id="PF07504">
    <property type="entry name" value="FTP"/>
    <property type="match status" value="1"/>
</dbReference>
<evidence type="ECO:0000313" key="13">
    <source>
        <dbReference type="EMBL" id="GHI25566.1"/>
    </source>
</evidence>
<evidence type="ECO:0000256" key="7">
    <source>
        <dbReference type="ARBA" id="ARBA00023049"/>
    </source>
</evidence>
<sequence>MNRKNTLAAGVAAALALGSVTMLATQSTAAPRPTAAAGTSVAPPGAGFKAMTADTRDEAIRTAGRNAAATARELGLGPDERLVAKDVLIDADGARHVRYDRTYRGLPVIGGDLVVHLAEDGTITGSDLAHQGAIRIAGTTPKLTAADASAKAVKHARHVKKAKAGSKDSTLVVYAVGKIPVLAYRSTVTGEGETGPASRQAVIVDATSGAALDQYELHQTVTGTGNGVTVGQVSIETTQTSSGYTLTDAAHGGTIIYDSYNSPQSNPRQNARAFSKTTNSWGNGTSSSRESAAVDASYGLAKTWDYYKNSFNRSGIRNNGSGAPAYVHVDTGLLNAFYDDNCFCMFFGDGSSQNSNTPVTTLDVAAHEMSHGVTAATANLTYSGESGGLNEATSDIFGTMVEFYANNTGDQGDYYIGEKLNMSGGYMRRMDNPAADGNSLSCWTSSAGSVDVHYSSGIGNHFFYLAAEGTGAKTIGGRSHNGTTCNNDTFSGIGKDKAAAVWYRALSTYMTSTTNYAGARTATLQAAADLYGTNSQERYLVSKAWAAVSVGTALPDPGTGTPTPTPTDPTPSPTTPPSGNALTNGSFEQGTSGWTQSDSIITNSSLQAARDGSWYAWMMGYGADAIESPLPVEHRGALHRHPEAHLLAEGLHPGVRLHRLRHPQGQRQRHHAGHLLQRRRELRIRPEDRRPVRPQGPDGEAGVRRHRRHLPVDHLPGRPDRHRLTEPRTPVAETVVGRVRPQDCRIHVG</sequence>
<feature type="region of interest" description="Disordered" evidence="8">
    <location>
        <begin position="662"/>
        <end position="725"/>
    </location>
</feature>
<reference evidence="13" key="1">
    <citation type="submission" date="2024-05" db="EMBL/GenBank/DDBJ databases">
        <title>Whole genome shotgun sequence of Streptomyces hydrogenans NBRC 13475.</title>
        <authorList>
            <person name="Komaki H."/>
            <person name="Tamura T."/>
        </authorList>
    </citation>
    <scope>NUCLEOTIDE SEQUENCE</scope>
    <source>
        <strain evidence="13">NBRC 13475</strain>
    </source>
</reference>
<keyword evidence="7" id="KW-0482">Metalloprotease</keyword>
<accession>A0ABQ3PKL0</accession>
<dbReference type="InterPro" id="IPR011096">
    <property type="entry name" value="FTP_domain"/>
</dbReference>
<dbReference type="Proteomes" id="UP001052739">
    <property type="component" value="Unassembled WGS sequence"/>
</dbReference>
<dbReference type="Pfam" id="PF02868">
    <property type="entry name" value="Peptidase_M4_C"/>
    <property type="match status" value="1"/>
</dbReference>
<evidence type="ECO:0000256" key="3">
    <source>
        <dbReference type="ARBA" id="ARBA00022723"/>
    </source>
</evidence>
<evidence type="ECO:0000313" key="14">
    <source>
        <dbReference type="Proteomes" id="UP001052739"/>
    </source>
</evidence>
<feature type="chain" id="PRO_5046301253" evidence="9">
    <location>
        <begin position="25"/>
        <end position="749"/>
    </location>
</feature>
<dbReference type="EMBL" id="BNDW01000080">
    <property type="protein sequence ID" value="GHI25566.1"/>
    <property type="molecule type" value="Genomic_DNA"/>
</dbReference>
<keyword evidence="2" id="KW-0645">Protease</keyword>
<keyword evidence="5" id="KW-0378">Hydrolase</keyword>
<dbReference type="RefSeq" id="WP_264202488.1">
    <property type="nucleotide sequence ID" value="NZ_BNDW01000080.1"/>
</dbReference>
<organism evidence="13 14">
    <name type="scientific">Streptomyces hydrogenans</name>
    <dbReference type="NCBI Taxonomy" id="1873719"/>
    <lineage>
        <taxon>Bacteria</taxon>
        <taxon>Bacillati</taxon>
        <taxon>Actinomycetota</taxon>
        <taxon>Actinomycetes</taxon>
        <taxon>Kitasatosporales</taxon>
        <taxon>Streptomycetaceae</taxon>
        <taxon>Streptomyces</taxon>
    </lineage>
</organism>
<feature type="compositionally biased region" description="Pro residues" evidence="8">
    <location>
        <begin position="563"/>
        <end position="576"/>
    </location>
</feature>
<evidence type="ECO:0000259" key="11">
    <source>
        <dbReference type="Pfam" id="PF02868"/>
    </source>
</evidence>
<dbReference type="PANTHER" id="PTHR33794">
    <property type="entry name" value="BACILLOLYSIN"/>
    <property type="match status" value="1"/>
</dbReference>
<keyword evidence="4 9" id="KW-0732">Signal</keyword>
<evidence type="ECO:0000256" key="4">
    <source>
        <dbReference type="ARBA" id="ARBA00022729"/>
    </source>
</evidence>
<feature type="domain" description="FTP" evidence="12">
    <location>
        <begin position="82"/>
        <end position="124"/>
    </location>
</feature>
<evidence type="ECO:0000256" key="1">
    <source>
        <dbReference type="ARBA" id="ARBA00009388"/>
    </source>
</evidence>
<dbReference type="Gene3D" id="1.10.390.10">
    <property type="entry name" value="Neutral Protease Domain 2"/>
    <property type="match status" value="1"/>
</dbReference>
<evidence type="ECO:0000259" key="12">
    <source>
        <dbReference type="Pfam" id="PF07504"/>
    </source>
</evidence>
<evidence type="ECO:0000256" key="8">
    <source>
        <dbReference type="SAM" id="MobiDB-lite"/>
    </source>
</evidence>
<dbReference type="PRINTS" id="PR00730">
    <property type="entry name" value="THERMOLYSIN"/>
</dbReference>
<feature type="compositionally biased region" description="Basic residues" evidence="8">
    <location>
        <begin position="662"/>
        <end position="682"/>
    </location>
</feature>
<dbReference type="SUPFAM" id="SSF55486">
    <property type="entry name" value="Metalloproteases ('zincins'), catalytic domain"/>
    <property type="match status" value="1"/>
</dbReference>
<protein>
    <submittedName>
        <fullName evidence="13">Uncharacterized protein</fullName>
    </submittedName>
</protein>
<dbReference type="InterPro" id="IPR023612">
    <property type="entry name" value="Peptidase_M4"/>
</dbReference>
<dbReference type="InterPro" id="IPR013856">
    <property type="entry name" value="Peptidase_M4_domain"/>
</dbReference>
<proteinExistence type="inferred from homology"/>
<name>A0ABQ3PKL0_9ACTN</name>
<dbReference type="Gene3D" id="3.10.170.10">
    <property type="match status" value="1"/>
</dbReference>
<keyword evidence="6" id="KW-0862">Zinc</keyword>
<feature type="domain" description="Peptidase M4" evidence="10">
    <location>
        <begin position="222"/>
        <end position="374"/>
    </location>
</feature>
<dbReference type="PANTHER" id="PTHR33794:SF1">
    <property type="entry name" value="BACILLOLYSIN"/>
    <property type="match status" value="1"/>
</dbReference>
<dbReference type="InterPro" id="IPR001570">
    <property type="entry name" value="Peptidase_M4_C_domain"/>
</dbReference>
<evidence type="ECO:0000256" key="5">
    <source>
        <dbReference type="ARBA" id="ARBA00022801"/>
    </source>
</evidence>
<evidence type="ECO:0000256" key="9">
    <source>
        <dbReference type="SAM" id="SignalP"/>
    </source>
</evidence>
<evidence type="ECO:0000256" key="2">
    <source>
        <dbReference type="ARBA" id="ARBA00022670"/>
    </source>
</evidence>
<comment type="similarity">
    <text evidence="1">Belongs to the peptidase M4 family.</text>
</comment>
<feature type="compositionally biased region" description="Basic and acidic residues" evidence="8">
    <location>
        <begin position="710"/>
        <end position="725"/>
    </location>
</feature>